<dbReference type="EMBL" id="CP041186">
    <property type="protein sequence ID" value="QDG51685.1"/>
    <property type="molecule type" value="Genomic_DNA"/>
</dbReference>
<dbReference type="AlphaFoldDB" id="A0A4Y6PVB3"/>
<name>A0A4Y6PVB3_PERCE</name>
<dbReference type="PANTHER" id="PTHR12788">
    <property type="entry name" value="PROTEIN-TYROSINE SULFOTRANSFERASE 2"/>
    <property type="match status" value="1"/>
</dbReference>
<reference evidence="2 3" key="1">
    <citation type="submission" date="2019-06" db="EMBL/GenBank/DDBJ databases">
        <title>Persicimonas caeni gen. nov., sp. nov., a predatory bacterium isolated from solar saltern.</title>
        <authorList>
            <person name="Wang S."/>
        </authorList>
    </citation>
    <scope>NUCLEOTIDE SEQUENCE [LARGE SCALE GENOMIC DNA]</scope>
    <source>
        <strain evidence="2 3">YN101</strain>
    </source>
</reference>
<accession>A0A4Y6PVB3</accession>
<keyword evidence="3" id="KW-1185">Reference proteome</keyword>
<organism evidence="2 3">
    <name type="scientific">Persicimonas caeni</name>
    <dbReference type="NCBI Taxonomy" id="2292766"/>
    <lineage>
        <taxon>Bacteria</taxon>
        <taxon>Deltaproteobacteria</taxon>
        <taxon>Bradymonadales</taxon>
        <taxon>Bradymonadaceae</taxon>
        <taxon>Persicimonas</taxon>
    </lineage>
</organism>
<dbReference type="Gene3D" id="3.40.50.300">
    <property type="entry name" value="P-loop containing nucleotide triphosphate hydrolases"/>
    <property type="match status" value="1"/>
</dbReference>
<dbReference type="GO" id="GO:0008476">
    <property type="term" value="F:protein-tyrosine sulfotransferase activity"/>
    <property type="evidence" value="ECO:0007669"/>
    <property type="project" value="InterPro"/>
</dbReference>
<dbReference type="Pfam" id="PF13469">
    <property type="entry name" value="Sulfotransfer_3"/>
    <property type="match status" value="1"/>
</dbReference>
<dbReference type="OrthoDB" id="3337911at2"/>
<evidence type="ECO:0000256" key="1">
    <source>
        <dbReference type="ARBA" id="ARBA00022679"/>
    </source>
</evidence>
<gene>
    <name evidence="2" type="ORF">FIV42_13270</name>
</gene>
<dbReference type="InterPro" id="IPR026634">
    <property type="entry name" value="TPST-like"/>
</dbReference>
<evidence type="ECO:0000313" key="3">
    <source>
        <dbReference type="Proteomes" id="UP000315995"/>
    </source>
</evidence>
<dbReference type="Proteomes" id="UP000315995">
    <property type="component" value="Chromosome"/>
</dbReference>
<accession>A0A5B8YA00</accession>
<dbReference type="InterPro" id="IPR027417">
    <property type="entry name" value="P-loop_NTPase"/>
</dbReference>
<evidence type="ECO:0000313" key="2">
    <source>
        <dbReference type="EMBL" id="QDG51685.1"/>
    </source>
</evidence>
<protein>
    <submittedName>
        <fullName evidence="2">Sulfotransferase</fullName>
    </submittedName>
</protein>
<proteinExistence type="predicted"/>
<keyword evidence="1 2" id="KW-0808">Transferase</keyword>
<dbReference type="SUPFAM" id="SSF52540">
    <property type="entry name" value="P-loop containing nucleoside triphosphate hydrolases"/>
    <property type="match status" value="1"/>
</dbReference>
<dbReference type="PANTHER" id="PTHR12788:SF10">
    <property type="entry name" value="PROTEIN-TYROSINE SULFOTRANSFERASE"/>
    <property type="match status" value="1"/>
</dbReference>
<sequence>MRWSAAKSACSRPALRAPVSTSGPRLAWFATSIASWDRCPWGGESPGAPAERALLIIQQSRSWYSMSNSAPTNRRPVFVVGCPRSGNTLMGCLLDKHPDFAVFFEQSTFYSLQTTWSEHVDSGADPRESFADVALQGLAPWLEQQSCISLPRDEVLDVLGQVEPCWPDLLDAFMRLQMRKAKPGASRWGDKTPQNVARMASIVEAFPQARIIYVYRDPRHSVVSLSNPSFPHASDDELVNAEVVRHYQRVYEQQKQQVPPANLIEVRYEELLDDPPTQLARVCSFLQVDFDEAMLGDVDPEVAQAIGWVHYKGWQKIRPQPSARTIELRAETQARLEPLLAQLGYDYRPTSARTRLRAQALTLPFRGVNQLLNALWRVRHPSAGDLFLKDLPSWSDYLRWVIPHSASTRA</sequence>